<dbReference type="GeneID" id="58227308"/>
<keyword evidence="1" id="KW-1133">Transmembrane helix</keyword>
<gene>
    <name evidence="2" type="ORF">TW72_02265</name>
</gene>
<dbReference type="RefSeq" id="WP_045979193.1">
    <property type="nucleotide sequence ID" value="NZ_JXXY01000006.1"/>
</dbReference>
<keyword evidence="1" id="KW-0812">Transmembrane</keyword>
<dbReference type="AlphaFoldDB" id="A0A0F4Q5F7"/>
<reference evidence="2 3" key="1">
    <citation type="journal article" date="2015" name="BMC Genomics">
        <title>Genome mining reveals unlocked bioactive potential of marine Gram-negative bacteria.</title>
        <authorList>
            <person name="Machado H."/>
            <person name="Sonnenschein E.C."/>
            <person name="Melchiorsen J."/>
            <person name="Gram L."/>
        </authorList>
    </citation>
    <scope>NUCLEOTIDE SEQUENCE [LARGE SCALE GENOMIC DNA]</scope>
    <source>
        <strain evidence="2 3">S3137</strain>
    </source>
</reference>
<evidence type="ECO:0000313" key="3">
    <source>
        <dbReference type="Proteomes" id="UP000033664"/>
    </source>
</evidence>
<dbReference type="Pfam" id="PF07963">
    <property type="entry name" value="N_methyl"/>
    <property type="match status" value="1"/>
</dbReference>
<sequence length="136" mass="14713">MRVKAIQSGFSLLEIMVSVAIAAIALLGLGSAQLKSLQYATSSFNYTIAIVQANNAAERIWPNLCALKHGGGFNGNFKNTTLAPQIDDYSITFPANFNDDLAIEVQWPDSRLDDGLQSKLRIFAQYPTLSAAECGL</sequence>
<dbReference type="PROSITE" id="PS00409">
    <property type="entry name" value="PROKAR_NTER_METHYL"/>
    <property type="match status" value="1"/>
</dbReference>
<comment type="caution">
    <text evidence="2">The sequence shown here is derived from an EMBL/GenBank/DDBJ whole genome shotgun (WGS) entry which is preliminary data.</text>
</comment>
<dbReference type="Proteomes" id="UP000033664">
    <property type="component" value="Unassembled WGS sequence"/>
</dbReference>
<keyword evidence="3" id="KW-1185">Reference proteome</keyword>
<organism evidence="2 3">
    <name type="scientific">Pseudoalteromonas ruthenica</name>
    <dbReference type="NCBI Taxonomy" id="151081"/>
    <lineage>
        <taxon>Bacteria</taxon>
        <taxon>Pseudomonadati</taxon>
        <taxon>Pseudomonadota</taxon>
        <taxon>Gammaproteobacteria</taxon>
        <taxon>Alteromonadales</taxon>
        <taxon>Pseudoalteromonadaceae</taxon>
        <taxon>Pseudoalteromonas</taxon>
    </lineage>
</organism>
<dbReference type="PATRIC" id="fig|151081.8.peg.1630"/>
<dbReference type="NCBIfam" id="TIGR02532">
    <property type="entry name" value="IV_pilin_GFxxxE"/>
    <property type="match status" value="1"/>
</dbReference>
<name>A0A0F4Q5F7_9GAMM</name>
<evidence type="ECO:0000256" key="1">
    <source>
        <dbReference type="SAM" id="Phobius"/>
    </source>
</evidence>
<dbReference type="eggNOG" id="COG4967">
    <property type="taxonomic scope" value="Bacteria"/>
</dbReference>
<proteinExistence type="predicted"/>
<feature type="transmembrane region" description="Helical" evidence="1">
    <location>
        <begin position="12"/>
        <end position="32"/>
    </location>
</feature>
<accession>A0A0F4Q5F7</accession>
<dbReference type="EMBL" id="JXXZ01000002">
    <property type="protein sequence ID" value="KJZ01792.1"/>
    <property type="molecule type" value="Genomic_DNA"/>
</dbReference>
<evidence type="ECO:0008006" key="4">
    <source>
        <dbReference type="Google" id="ProtNLM"/>
    </source>
</evidence>
<evidence type="ECO:0000313" key="2">
    <source>
        <dbReference type="EMBL" id="KJZ01792.1"/>
    </source>
</evidence>
<keyword evidence="1" id="KW-0472">Membrane</keyword>
<protein>
    <recommendedName>
        <fullName evidence="4">Prepilin-type cleavage/methylation domain-containing protein</fullName>
    </recommendedName>
</protein>
<dbReference type="OrthoDB" id="5768437at2"/>
<dbReference type="InterPro" id="IPR012902">
    <property type="entry name" value="N_methyl_site"/>
</dbReference>